<organism evidence="2 3">
    <name type="scientific">Chryseosolibacter indicus</name>
    <dbReference type="NCBI Taxonomy" id="2782351"/>
    <lineage>
        <taxon>Bacteria</taxon>
        <taxon>Pseudomonadati</taxon>
        <taxon>Bacteroidota</taxon>
        <taxon>Cytophagia</taxon>
        <taxon>Cytophagales</taxon>
        <taxon>Chryseotaleaceae</taxon>
        <taxon>Chryseosolibacter</taxon>
    </lineage>
</organism>
<keyword evidence="1" id="KW-0472">Membrane</keyword>
<dbReference type="RefSeq" id="WP_254156023.1">
    <property type="nucleotide sequence ID" value="NZ_JAHESD010000069.1"/>
</dbReference>
<protein>
    <submittedName>
        <fullName evidence="2">Uncharacterized protein</fullName>
    </submittedName>
</protein>
<keyword evidence="1" id="KW-0812">Transmembrane</keyword>
<feature type="transmembrane region" description="Helical" evidence="1">
    <location>
        <begin position="52"/>
        <end position="72"/>
    </location>
</feature>
<evidence type="ECO:0000313" key="3">
    <source>
        <dbReference type="Proteomes" id="UP000772618"/>
    </source>
</evidence>
<feature type="transmembrane region" description="Helical" evidence="1">
    <location>
        <begin position="18"/>
        <end position="40"/>
    </location>
</feature>
<accession>A0ABS5VWM0</accession>
<keyword evidence="3" id="KW-1185">Reference proteome</keyword>
<name>A0ABS5VWM0_9BACT</name>
<reference evidence="2 3" key="1">
    <citation type="submission" date="2021-05" db="EMBL/GenBank/DDBJ databases">
        <title>A Polyphasic approach of four new species of the genus Ohtaekwangia: Ohtaekwangia histidinii sp. nov., Ohtaekwangia cretensis sp. nov., Ohtaekwangia indiensis sp. nov., Ohtaekwangia reichenbachii sp. nov. from diverse environment.</title>
        <authorList>
            <person name="Octaviana S."/>
        </authorList>
    </citation>
    <scope>NUCLEOTIDE SEQUENCE [LARGE SCALE GENOMIC DNA]</scope>
    <source>
        <strain evidence="2 3">PWU20</strain>
    </source>
</reference>
<proteinExistence type="predicted"/>
<dbReference type="EMBL" id="JAHESD010000069">
    <property type="protein sequence ID" value="MBT1705823.1"/>
    <property type="molecule type" value="Genomic_DNA"/>
</dbReference>
<gene>
    <name evidence="2" type="ORF">KK060_21205</name>
</gene>
<sequence>MKEIENNKDKKGLLEKDLIVFFLGPFLFFIFVSFNGYQIFYHNNKNSEKKFVILLSTGAAFYFVLIIALFALNN</sequence>
<comment type="caution">
    <text evidence="2">The sequence shown here is derived from an EMBL/GenBank/DDBJ whole genome shotgun (WGS) entry which is preliminary data.</text>
</comment>
<evidence type="ECO:0000256" key="1">
    <source>
        <dbReference type="SAM" id="Phobius"/>
    </source>
</evidence>
<keyword evidence="1" id="KW-1133">Transmembrane helix</keyword>
<dbReference type="Proteomes" id="UP000772618">
    <property type="component" value="Unassembled WGS sequence"/>
</dbReference>
<evidence type="ECO:0000313" key="2">
    <source>
        <dbReference type="EMBL" id="MBT1705823.1"/>
    </source>
</evidence>